<protein>
    <submittedName>
        <fullName evidence="1">Uncharacterized protein</fullName>
    </submittedName>
</protein>
<reference evidence="1" key="1">
    <citation type="submission" date="2022-08" db="EMBL/GenBank/DDBJ databases">
        <authorList>
            <consortium name="DOE Joint Genome Institute"/>
            <person name="Min B."/>
            <person name="Riley R."/>
            <person name="Sierra-Patev S."/>
            <person name="Naranjo-Ortiz M."/>
            <person name="Looney B."/>
            <person name="Konkel Z."/>
            <person name="Slot J.C."/>
            <person name="Sakamoto Y."/>
            <person name="Steenwyk J.L."/>
            <person name="Rokas A."/>
            <person name="Carro J."/>
            <person name="Camarero S."/>
            <person name="Ferreira P."/>
            <person name="Molpeceres G."/>
            <person name="Ruiz-Duenas F.J."/>
            <person name="Serrano A."/>
            <person name="Henrissat B."/>
            <person name="Drula E."/>
            <person name="Hughes K.W."/>
            <person name="Mata J.L."/>
            <person name="Ishikawa N.K."/>
            <person name="Vargas-Isla R."/>
            <person name="Ushijima S."/>
            <person name="Smith C.A."/>
            <person name="Ahrendt S."/>
            <person name="Andreopoulos W."/>
            <person name="He G."/>
            <person name="Labutti K."/>
            <person name="Lipzen A."/>
            <person name="Ng V."/>
            <person name="Sandor L."/>
            <person name="Barry K."/>
            <person name="Martinez A.T."/>
            <person name="Xiao Y."/>
            <person name="Gibbons J.G."/>
            <person name="Terashima K."/>
            <person name="Hibbett D.S."/>
            <person name="Grigoriev I.V."/>
        </authorList>
    </citation>
    <scope>NUCLEOTIDE SEQUENCE</scope>
    <source>
        <strain evidence="1">TFB10291</strain>
    </source>
</reference>
<feature type="non-terminal residue" evidence="1">
    <location>
        <position position="124"/>
    </location>
</feature>
<proteinExistence type="predicted"/>
<sequence>MTDPTKFAKAWERICTGDSLFVPPSFVEYIQRYWMNITEWWSNVHRQGRTIFQNSNTNMLLEAWHHLLKGKLLEGKRNRRADHLIYILVEKAIPFFQKRHRRQAAGFEGPDLEIRERMKIIECA</sequence>
<organism evidence="1 2">
    <name type="scientific">Lentinula aff. detonsa</name>
    <dbReference type="NCBI Taxonomy" id="2804958"/>
    <lineage>
        <taxon>Eukaryota</taxon>
        <taxon>Fungi</taxon>
        <taxon>Dikarya</taxon>
        <taxon>Basidiomycota</taxon>
        <taxon>Agaricomycotina</taxon>
        <taxon>Agaricomycetes</taxon>
        <taxon>Agaricomycetidae</taxon>
        <taxon>Agaricales</taxon>
        <taxon>Marasmiineae</taxon>
        <taxon>Omphalotaceae</taxon>
        <taxon>Lentinula</taxon>
    </lineage>
</organism>
<evidence type="ECO:0000313" key="2">
    <source>
        <dbReference type="Proteomes" id="UP001163798"/>
    </source>
</evidence>
<name>A0AA38K7G1_9AGAR</name>
<keyword evidence="2" id="KW-1185">Reference proteome</keyword>
<dbReference type="EMBL" id="MU794155">
    <property type="protein sequence ID" value="KAJ3779844.1"/>
    <property type="molecule type" value="Genomic_DNA"/>
</dbReference>
<evidence type="ECO:0000313" key="1">
    <source>
        <dbReference type="EMBL" id="KAJ3779844.1"/>
    </source>
</evidence>
<comment type="caution">
    <text evidence="1">The sequence shown here is derived from an EMBL/GenBank/DDBJ whole genome shotgun (WGS) entry which is preliminary data.</text>
</comment>
<dbReference type="AlphaFoldDB" id="A0AA38K7G1"/>
<dbReference type="Proteomes" id="UP001163798">
    <property type="component" value="Unassembled WGS sequence"/>
</dbReference>
<gene>
    <name evidence="1" type="ORF">GGU10DRAFT_280225</name>
</gene>
<accession>A0AA38K7G1</accession>